<sequence>MDKREWGIPIVMGTGMGLVIIILFIIIEKLIKG</sequence>
<proteinExistence type="predicted"/>
<protein>
    <submittedName>
        <fullName evidence="2">Uncharacterized protein</fullName>
    </submittedName>
</protein>
<keyword evidence="1" id="KW-1133">Transmembrane helix</keyword>
<keyword evidence="1" id="KW-0472">Membrane</keyword>
<gene>
    <name evidence="2" type="ORF">LCGC14_2686670</name>
</gene>
<dbReference type="EMBL" id="LAZR01047511">
    <property type="protein sequence ID" value="KKK94054.1"/>
    <property type="molecule type" value="Genomic_DNA"/>
</dbReference>
<dbReference type="AlphaFoldDB" id="A0A0F9BUG4"/>
<keyword evidence="1" id="KW-0812">Transmembrane</keyword>
<accession>A0A0F9BUG4</accession>
<feature type="transmembrane region" description="Helical" evidence="1">
    <location>
        <begin position="6"/>
        <end position="27"/>
    </location>
</feature>
<name>A0A0F9BUG4_9ZZZZ</name>
<organism evidence="2">
    <name type="scientific">marine sediment metagenome</name>
    <dbReference type="NCBI Taxonomy" id="412755"/>
    <lineage>
        <taxon>unclassified sequences</taxon>
        <taxon>metagenomes</taxon>
        <taxon>ecological metagenomes</taxon>
    </lineage>
</organism>
<evidence type="ECO:0000313" key="2">
    <source>
        <dbReference type="EMBL" id="KKK94054.1"/>
    </source>
</evidence>
<comment type="caution">
    <text evidence="2">The sequence shown here is derived from an EMBL/GenBank/DDBJ whole genome shotgun (WGS) entry which is preliminary data.</text>
</comment>
<evidence type="ECO:0000256" key="1">
    <source>
        <dbReference type="SAM" id="Phobius"/>
    </source>
</evidence>
<reference evidence="2" key="1">
    <citation type="journal article" date="2015" name="Nature">
        <title>Complex archaea that bridge the gap between prokaryotes and eukaryotes.</title>
        <authorList>
            <person name="Spang A."/>
            <person name="Saw J.H."/>
            <person name="Jorgensen S.L."/>
            <person name="Zaremba-Niedzwiedzka K."/>
            <person name="Martijn J."/>
            <person name="Lind A.E."/>
            <person name="van Eijk R."/>
            <person name="Schleper C."/>
            <person name="Guy L."/>
            <person name="Ettema T.J."/>
        </authorList>
    </citation>
    <scope>NUCLEOTIDE SEQUENCE</scope>
</reference>